<dbReference type="Pfam" id="PF00665">
    <property type="entry name" value="rve"/>
    <property type="match status" value="1"/>
</dbReference>
<dbReference type="GO" id="GO:0003964">
    <property type="term" value="F:RNA-directed DNA polymerase activity"/>
    <property type="evidence" value="ECO:0007669"/>
    <property type="project" value="UniProtKB-EC"/>
</dbReference>
<dbReference type="InterPro" id="IPR013103">
    <property type="entry name" value="RVT_2"/>
</dbReference>
<dbReference type="PROSITE" id="PS50994">
    <property type="entry name" value="INTEGRASE"/>
    <property type="match status" value="1"/>
</dbReference>
<evidence type="ECO:0000256" key="3">
    <source>
        <dbReference type="ARBA" id="ARBA00022723"/>
    </source>
</evidence>
<dbReference type="GO" id="GO:0004190">
    <property type="term" value="F:aspartic-type endopeptidase activity"/>
    <property type="evidence" value="ECO:0007669"/>
    <property type="project" value="UniProtKB-KW"/>
</dbReference>
<dbReference type="SUPFAM" id="SSF53098">
    <property type="entry name" value="Ribonuclease H-like"/>
    <property type="match status" value="1"/>
</dbReference>
<comment type="catalytic activity">
    <reaction evidence="7">
        <text>DNA(n) + a 2'-deoxyribonucleoside 5'-triphosphate = DNA(n+1) + diphosphate</text>
        <dbReference type="Rhea" id="RHEA:22508"/>
        <dbReference type="Rhea" id="RHEA-COMP:17339"/>
        <dbReference type="Rhea" id="RHEA-COMP:17340"/>
        <dbReference type="ChEBI" id="CHEBI:33019"/>
        <dbReference type="ChEBI" id="CHEBI:61560"/>
        <dbReference type="ChEBI" id="CHEBI:173112"/>
        <dbReference type="EC" id="2.7.7.49"/>
    </reaction>
</comment>
<keyword evidence="2" id="KW-0645">Protease</keyword>
<dbReference type="InterPro" id="IPR054722">
    <property type="entry name" value="PolX-like_BBD"/>
</dbReference>
<protein>
    <recommendedName>
        <fullName evidence="9">Integrase catalytic domain-containing protein</fullName>
    </recommendedName>
</protein>
<comment type="catalytic activity">
    <reaction evidence="8">
        <text>DNA(n) + a 2'-deoxyribonucleoside 5'-triphosphate = DNA(n+1) + diphosphate</text>
        <dbReference type="Rhea" id="RHEA:22508"/>
        <dbReference type="Rhea" id="RHEA-COMP:17339"/>
        <dbReference type="Rhea" id="RHEA-COMP:17340"/>
        <dbReference type="ChEBI" id="CHEBI:33019"/>
        <dbReference type="ChEBI" id="CHEBI:61560"/>
        <dbReference type="ChEBI" id="CHEBI:173112"/>
        <dbReference type="EC" id="2.7.7.7"/>
    </reaction>
</comment>
<name>A0A9Q3FGF3_9BASI</name>
<dbReference type="Gene3D" id="3.30.420.10">
    <property type="entry name" value="Ribonuclease H-like superfamily/Ribonuclease H"/>
    <property type="match status" value="1"/>
</dbReference>
<dbReference type="Pfam" id="PF22936">
    <property type="entry name" value="Pol_BBD"/>
    <property type="match status" value="1"/>
</dbReference>
<evidence type="ECO:0000256" key="4">
    <source>
        <dbReference type="ARBA" id="ARBA00022750"/>
    </source>
</evidence>
<keyword evidence="6" id="KW-0694">RNA-binding</keyword>
<dbReference type="GO" id="GO:0015074">
    <property type="term" value="P:DNA integration"/>
    <property type="evidence" value="ECO:0007669"/>
    <property type="project" value="InterPro"/>
</dbReference>
<dbReference type="Proteomes" id="UP000765509">
    <property type="component" value="Unassembled WGS sequence"/>
</dbReference>
<comment type="caution">
    <text evidence="10">The sequence shown here is derived from an EMBL/GenBank/DDBJ whole genome shotgun (WGS) entry which is preliminary data.</text>
</comment>
<evidence type="ECO:0000256" key="1">
    <source>
        <dbReference type="ARBA" id="ARBA00022578"/>
    </source>
</evidence>
<evidence type="ECO:0000256" key="7">
    <source>
        <dbReference type="ARBA" id="ARBA00048173"/>
    </source>
</evidence>
<dbReference type="InterPro" id="IPR012337">
    <property type="entry name" value="RNaseH-like_sf"/>
</dbReference>
<dbReference type="InterPro" id="IPR001584">
    <property type="entry name" value="Integrase_cat-core"/>
</dbReference>
<keyword evidence="5" id="KW-0378">Hydrolase</keyword>
<accession>A0A9Q3FGF3</accession>
<evidence type="ECO:0000313" key="11">
    <source>
        <dbReference type="Proteomes" id="UP000765509"/>
    </source>
</evidence>
<dbReference type="InterPro" id="IPR043502">
    <property type="entry name" value="DNA/RNA_pol_sf"/>
</dbReference>
<gene>
    <name evidence="10" type="ORF">O181_076207</name>
</gene>
<dbReference type="OrthoDB" id="2504943at2759"/>
<dbReference type="InterPro" id="IPR025724">
    <property type="entry name" value="GAG-pre-integrase_dom"/>
</dbReference>
<dbReference type="CDD" id="cd09272">
    <property type="entry name" value="RNase_HI_RT_Ty1"/>
    <property type="match status" value="1"/>
</dbReference>
<dbReference type="Pfam" id="PF25597">
    <property type="entry name" value="SH3_retrovirus"/>
    <property type="match status" value="1"/>
</dbReference>
<dbReference type="InterPro" id="IPR057670">
    <property type="entry name" value="SH3_retrovirus"/>
</dbReference>
<keyword evidence="11" id="KW-1185">Reference proteome</keyword>
<evidence type="ECO:0000256" key="5">
    <source>
        <dbReference type="ARBA" id="ARBA00022801"/>
    </source>
</evidence>
<keyword evidence="1" id="KW-0815">Transposition</keyword>
<dbReference type="GO" id="GO:0032196">
    <property type="term" value="P:transposition"/>
    <property type="evidence" value="ECO:0007669"/>
    <property type="project" value="UniProtKB-KW"/>
</dbReference>
<evidence type="ECO:0000256" key="2">
    <source>
        <dbReference type="ARBA" id="ARBA00022670"/>
    </source>
</evidence>
<keyword evidence="3" id="KW-0479">Metal-binding</keyword>
<proteinExistence type="predicted"/>
<feature type="domain" description="Integrase catalytic" evidence="9">
    <location>
        <begin position="453"/>
        <end position="622"/>
    </location>
</feature>
<dbReference type="InterPro" id="IPR036397">
    <property type="entry name" value="RNaseH_sf"/>
</dbReference>
<dbReference type="GO" id="GO:0003723">
    <property type="term" value="F:RNA binding"/>
    <property type="evidence" value="ECO:0007669"/>
    <property type="project" value="UniProtKB-KW"/>
</dbReference>
<sequence length="1336" mass="148832">MNESLNQPNSSLSDIRGLEKLNSSNFFTWQRGIVSSLGMRNLRDMLLEPPSTIKIDPVYLKKKEMVYYFIVGHLDDENYDKFVSDEDEEPYQLWNNIKEHYASSSGENIASHFGKLFSIKFPPSSSALSEAISSFRSTLKLLRGLSPSLFAADIMVQVLSFYVLRLLPETCRHVSTAVFHSIKVSAKIPTVEELFKEIELDILRRSDTDEQASLALQIRSKPKKELCHKGKHNPLANHPESNCFQLFPEKREAYHRRRNDKSQQIVGSALAVCNNVNTVLNKPVLDSGCSNTIAPTSDLFSNISPSNEVLLAANGSDMKVTSEGTLHLNTTTGKISIPNSLVVPSASSVLVSLGPFLNDGATLKGFKGGANLLDRNGNLILSTKIVNNVLLIDTPISNVVFFSSTKSPLILHKSLGHPNNRVASRMLPGVDFSDLSCESCSLAKSHRLPFSGTLPAPLNILDVVHMDLCGPISPASRGGNRYIFQIIDGHSHMRFVYLLGTKSECFDAFVRFQNLVENQKGRTIKTVISDNGGEFVNVRFKNLFALKGILHLPTAPYTPQQNPVAERGNRTLLERMRVMMLDNCVPSEWWGEASAMAAFLLNRTPVSTLDFVAPLSKWDSSVPLCLDALHPFGCTAIMNSPKTRRKSKINPTGILCMLVGVQEGHHNYRLFDPKTGYIHISHDCVFKDDEAFWPTHSPTLSPSAQEPLLLLSVPMFSASSNDDAQSPAREPDVVCSLAEETCPENTLANPQATPVHTSTPLIPSVEDASSIGPPLTDHSISAPSLTNGDSLPKGWTYDIVPVEAPRDINSNISDRNILGSGRSRKPPDRFAGAVVNKAPCSFREAMSSSKSDAWLLAVQNEFASLERHGVLEEVELQKDLRLLDTTWVFREKTDALGNVVERKARLCVRGFLQIEDLDFHETFAPTGRLSTLRFLLGYCAYHDFDLHQMDVKTAFLHGDLDENLFIRLPEGYKSLRSGPVCLKLKKSLYGLKQSPRNWYLKIKEFFFKAGFRPSAGDPCLFIKDSSNPCFVFLHVDDLVIGGTNLDSFRTQISSVFDMKDLGELNYVLGMKVTRNRIDRVVFLSQELYVNNLLESFGMMSCKAVSTPQVPSSRLLPLTNTGSEPAKIHYRRAVGLLNYLVACTRPDLAYSASCLSQFLSLPSYEHELAFKHVLRYLKGTSTWGLWLGRRDDNSSIIAYCDSDWGSNYDSRSFSGSCVFLYGLVGWKTTKQEVVALSSTESEYRSISTCCQDICWLLELVSDLGLSVKASLFCDNQGALALLKNPLYQHRTRHIKLCLHWCRQLLEEGVIDVKYISTSLMPADILTKSLCRRQHHDH</sequence>
<dbReference type="GO" id="GO:0046872">
    <property type="term" value="F:metal ion binding"/>
    <property type="evidence" value="ECO:0007669"/>
    <property type="project" value="UniProtKB-KW"/>
</dbReference>
<evidence type="ECO:0000256" key="6">
    <source>
        <dbReference type="ARBA" id="ARBA00022884"/>
    </source>
</evidence>
<dbReference type="Pfam" id="PF13976">
    <property type="entry name" value="gag_pre-integrs"/>
    <property type="match status" value="1"/>
</dbReference>
<evidence type="ECO:0000259" key="9">
    <source>
        <dbReference type="PROSITE" id="PS50994"/>
    </source>
</evidence>
<dbReference type="Pfam" id="PF07727">
    <property type="entry name" value="RVT_2"/>
    <property type="match status" value="1"/>
</dbReference>
<evidence type="ECO:0000313" key="10">
    <source>
        <dbReference type="EMBL" id="MBW0536492.1"/>
    </source>
</evidence>
<dbReference type="InterPro" id="IPR039537">
    <property type="entry name" value="Retrotran_Ty1/copia-like"/>
</dbReference>
<dbReference type="SUPFAM" id="SSF56672">
    <property type="entry name" value="DNA/RNA polymerases"/>
    <property type="match status" value="1"/>
</dbReference>
<dbReference type="GO" id="GO:0003887">
    <property type="term" value="F:DNA-directed DNA polymerase activity"/>
    <property type="evidence" value="ECO:0007669"/>
    <property type="project" value="UniProtKB-EC"/>
</dbReference>
<dbReference type="GO" id="GO:0006508">
    <property type="term" value="P:proteolysis"/>
    <property type="evidence" value="ECO:0007669"/>
    <property type="project" value="UniProtKB-KW"/>
</dbReference>
<organism evidence="10 11">
    <name type="scientific">Austropuccinia psidii MF-1</name>
    <dbReference type="NCBI Taxonomy" id="1389203"/>
    <lineage>
        <taxon>Eukaryota</taxon>
        <taxon>Fungi</taxon>
        <taxon>Dikarya</taxon>
        <taxon>Basidiomycota</taxon>
        <taxon>Pucciniomycotina</taxon>
        <taxon>Pucciniomycetes</taxon>
        <taxon>Pucciniales</taxon>
        <taxon>Sphaerophragmiaceae</taxon>
        <taxon>Austropuccinia</taxon>
    </lineage>
</organism>
<dbReference type="GO" id="GO:0005634">
    <property type="term" value="C:nucleus"/>
    <property type="evidence" value="ECO:0007669"/>
    <property type="project" value="UniProtKB-ARBA"/>
</dbReference>
<dbReference type="EMBL" id="AVOT02041224">
    <property type="protein sequence ID" value="MBW0536492.1"/>
    <property type="molecule type" value="Genomic_DNA"/>
</dbReference>
<keyword evidence="4" id="KW-0064">Aspartyl protease</keyword>
<reference evidence="10" key="1">
    <citation type="submission" date="2021-03" db="EMBL/GenBank/DDBJ databases">
        <title>Draft genome sequence of rust myrtle Austropuccinia psidii MF-1, a brazilian biotype.</title>
        <authorList>
            <person name="Quecine M.C."/>
            <person name="Pachon D.M.R."/>
            <person name="Bonatelli M.L."/>
            <person name="Correr F.H."/>
            <person name="Franceschini L.M."/>
            <person name="Leite T.F."/>
            <person name="Margarido G.R.A."/>
            <person name="Almeida C.A."/>
            <person name="Ferrarezi J.A."/>
            <person name="Labate C.A."/>
        </authorList>
    </citation>
    <scope>NUCLEOTIDE SEQUENCE</scope>
    <source>
        <strain evidence="10">MF-1</strain>
    </source>
</reference>
<dbReference type="PANTHER" id="PTHR42648:SF28">
    <property type="entry name" value="TRANSPOSON-ENCODED PROTEIN WITH RIBONUCLEASE H-LIKE AND RETROVIRUS ZINC FINGER-LIKE DOMAINS"/>
    <property type="match status" value="1"/>
</dbReference>
<dbReference type="PANTHER" id="PTHR42648">
    <property type="entry name" value="TRANSPOSASE, PUTATIVE-RELATED"/>
    <property type="match status" value="1"/>
</dbReference>
<evidence type="ECO:0000256" key="8">
    <source>
        <dbReference type="ARBA" id="ARBA00049244"/>
    </source>
</evidence>